<sequence>MEYALILLQCFLLVYMVKKLFKKNPFSFFLFAVAYHLVFLVLSLLITINSNLLVRDKLKIVDVEAFSLYTFMFTCCLCAFYYVRKKLRVEQFNYSALNDVPRVNRLFVYLLFWASGISILAYGASTGFGSSMGDYEARYEQTRGLGALYLFMPFFVPYFFWKIWASAKTSAFWFYSASFVGFGLLVFLFTVGLRFYFLLSIVCVTLTMYHTGRIKFRTMLALICLFPFVVGGLAMMRYGYSENSSGFAFIPQLLLFLQGDIFPVDAFYNIYEHCSSAGGVVQCPGTILLENQLLRMVPRVLWEEKPDIMLSGSAYYTQFVVGSLRELTLSPTIFGEGILVSASSAGILIYYLAAISVLVAIDFGIFRYPTFAIVLSGFFPKVFDWHRGGFSLFLYWLITVFVVFCLFYALSRLIDIGLRDSVSTIRNHSRR</sequence>
<feature type="transmembrane region" description="Helical" evidence="6">
    <location>
        <begin position="389"/>
        <end position="410"/>
    </location>
</feature>
<feature type="transmembrane region" description="Helical" evidence="6">
    <location>
        <begin position="28"/>
        <end position="46"/>
    </location>
</feature>
<feature type="transmembrane region" description="Helical" evidence="6">
    <location>
        <begin position="144"/>
        <end position="160"/>
    </location>
</feature>
<evidence type="ECO:0000256" key="6">
    <source>
        <dbReference type="SAM" id="Phobius"/>
    </source>
</evidence>
<evidence type="ECO:0000256" key="1">
    <source>
        <dbReference type="ARBA" id="ARBA00022475"/>
    </source>
</evidence>
<evidence type="ECO:0000256" key="4">
    <source>
        <dbReference type="ARBA" id="ARBA00022989"/>
    </source>
</evidence>
<keyword evidence="1" id="KW-1003">Cell membrane</keyword>
<evidence type="ECO:0000256" key="2">
    <source>
        <dbReference type="ARBA" id="ARBA00022519"/>
    </source>
</evidence>
<keyword evidence="4 6" id="KW-1133">Transmembrane helix</keyword>
<dbReference type="RefSeq" id="WP_159269584.1">
    <property type="nucleotide sequence ID" value="NZ_CACSIK010000002.1"/>
</dbReference>
<feature type="transmembrane region" description="Helical" evidence="6">
    <location>
        <begin position="195"/>
        <end position="212"/>
    </location>
</feature>
<dbReference type="AlphaFoldDB" id="A0A5S9PMZ8"/>
<feature type="transmembrane region" description="Helical" evidence="6">
    <location>
        <begin position="333"/>
        <end position="353"/>
    </location>
</feature>
<dbReference type="Proteomes" id="UP000435877">
    <property type="component" value="Unassembled WGS sequence"/>
</dbReference>
<evidence type="ECO:0000313" key="8">
    <source>
        <dbReference type="EMBL" id="CAA0105866.1"/>
    </source>
</evidence>
<evidence type="ECO:0000313" key="10">
    <source>
        <dbReference type="Proteomes" id="UP000439591"/>
    </source>
</evidence>
<feature type="transmembrane region" description="Helical" evidence="6">
    <location>
        <begin position="66"/>
        <end position="83"/>
    </location>
</feature>
<gene>
    <name evidence="8" type="primary">wzyE</name>
    <name evidence="8" type="ORF">IHBHHGIJ_02890</name>
    <name evidence="7" type="ORF">KFEGEMFD_02262</name>
</gene>
<dbReference type="Proteomes" id="UP000439591">
    <property type="component" value="Unassembled WGS sequence"/>
</dbReference>
<keyword evidence="2" id="KW-0997">Cell inner membrane</keyword>
<organism evidence="8 9">
    <name type="scientific">Zhongshania aliphaticivorans</name>
    <dbReference type="NCBI Taxonomy" id="1470434"/>
    <lineage>
        <taxon>Bacteria</taxon>
        <taxon>Pseudomonadati</taxon>
        <taxon>Pseudomonadota</taxon>
        <taxon>Gammaproteobacteria</taxon>
        <taxon>Cellvibrionales</taxon>
        <taxon>Spongiibacteraceae</taxon>
        <taxon>Zhongshania</taxon>
    </lineage>
</organism>
<feature type="transmembrane region" description="Helical" evidence="6">
    <location>
        <begin position="365"/>
        <end position="383"/>
    </location>
</feature>
<dbReference type="InterPro" id="IPR010691">
    <property type="entry name" value="WzyE"/>
</dbReference>
<name>A0A5S9PMZ8_9GAMM</name>
<dbReference type="Pfam" id="PF06899">
    <property type="entry name" value="WzyE"/>
    <property type="match status" value="1"/>
</dbReference>
<dbReference type="GO" id="GO:0016020">
    <property type="term" value="C:membrane"/>
    <property type="evidence" value="ECO:0007669"/>
    <property type="project" value="InterPro"/>
</dbReference>
<dbReference type="OrthoDB" id="6415259at2"/>
<dbReference type="GO" id="GO:0009246">
    <property type="term" value="P:enterobacterial common antigen biosynthetic process"/>
    <property type="evidence" value="ECO:0007669"/>
    <property type="project" value="InterPro"/>
</dbReference>
<feature type="transmembrane region" description="Helical" evidence="6">
    <location>
        <begin position="103"/>
        <end position="124"/>
    </location>
</feature>
<evidence type="ECO:0000313" key="7">
    <source>
        <dbReference type="EMBL" id="CAA0105596.1"/>
    </source>
</evidence>
<evidence type="ECO:0000256" key="5">
    <source>
        <dbReference type="ARBA" id="ARBA00023136"/>
    </source>
</evidence>
<accession>A0A5S9PMZ8</accession>
<evidence type="ECO:0000313" key="9">
    <source>
        <dbReference type="Proteomes" id="UP000435877"/>
    </source>
</evidence>
<proteinExistence type="predicted"/>
<keyword evidence="5 6" id="KW-0472">Membrane</keyword>
<keyword evidence="9" id="KW-1185">Reference proteome</keyword>
<protein>
    <submittedName>
        <fullName evidence="8">ECA polymerase</fullName>
    </submittedName>
</protein>
<evidence type="ECO:0000256" key="3">
    <source>
        <dbReference type="ARBA" id="ARBA00022692"/>
    </source>
</evidence>
<dbReference type="EMBL" id="CACSIK010000002">
    <property type="protein sequence ID" value="CAA0105866.1"/>
    <property type="molecule type" value="Genomic_DNA"/>
</dbReference>
<feature type="transmembrane region" description="Helical" evidence="6">
    <location>
        <begin position="172"/>
        <end position="189"/>
    </location>
</feature>
<feature type="transmembrane region" description="Helical" evidence="6">
    <location>
        <begin position="219"/>
        <end position="240"/>
    </location>
</feature>
<dbReference type="EMBL" id="CACSIM010000003">
    <property type="protein sequence ID" value="CAA0105596.1"/>
    <property type="molecule type" value="Genomic_DNA"/>
</dbReference>
<reference evidence="9 10" key="1">
    <citation type="submission" date="2019-11" db="EMBL/GenBank/DDBJ databases">
        <authorList>
            <person name="Holert J."/>
        </authorList>
    </citation>
    <scope>NUCLEOTIDE SEQUENCE [LARGE SCALE GENOMIC DNA]</scope>
    <source>
        <strain evidence="7">BC3_2A</strain>
        <strain evidence="8">SB11_1A</strain>
    </source>
</reference>
<keyword evidence="3 6" id="KW-0812">Transmembrane</keyword>